<feature type="domain" description="Alpha/beta hydrolase fold-3" evidence="2">
    <location>
        <begin position="109"/>
        <end position="348"/>
    </location>
</feature>
<protein>
    <recommendedName>
        <fullName evidence="2">Alpha/beta hydrolase fold-3 domain-containing protein</fullName>
    </recommendedName>
</protein>
<keyword evidence="4" id="KW-1185">Reference proteome</keyword>
<accession>A0A9P8PIL9</accession>
<dbReference type="GO" id="GO:0016787">
    <property type="term" value="F:hydrolase activity"/>
    <property type="evidence" value="ECO:0007669"/>
    <property type="project" value="UniProtKB-KW"/>
</dbReference>
<reference evidence="3" key="2">
    <citation type="submission" date="2021-01" db="EMBL/GenBank/DDBJ databases">
        <authorList>
            <person name="Schikora-Tamarit M.A."/>
        </authorList>
    </citation>
    <scope>NUCLEOTIDE SEQUENCE</scope>
    <source>
        <strain evidence="3">CBS6341</strain>
    </source>
</reference>
<gene>
    <name evidence="3" type="ORF">WICMUC_004286</name>
</gene>
<organism evidence="3 4">
    <name type="scientific">Wickerhamomyces mucosus</name>
    <dbReference type="NCBI Taxonomy" id="1378264"/>
    <lineage>
        <taxon>Eukaryota</taxon>
        <taxon>Fungi</taxon>
        <taxon>Dikarya</taxon>
        <taxon>Ascomycota</taxon>
        <taxon>Saccharomycotina</taxon>
        <taxon>Saccharomycetes</taxon>
        <taxon>Phaffomycetales</taxon>
        <taxon>Wickerhamomycetaceae</taxon>
        <taxon>Wickerhamomyces</taxon>
    </lineage>
</organism>
<proteinExistence type="predicted"/>
<evidence type="ECO:0000313" key="3">
    <source>
        <dbReference type="EMBL" id="KAH3672315.1"/>
    </source>
</evidence>
<evidence type="ECO:0000256" key="1">
    <source>
        <dbReference type="ARBA" id="ARBA00022801"/>
    </source>
</evidence>
<sequence>MTYPWEDPEIAKHYNPKQIEILLNQPKLLDQYFVENPFDTTGLNEIDIWRNQVNIGFEYLRDVLKISKPIDSFKDQIKISSSSIKSFDGYEIPIKIYKLKGSDKNSLHVNYHGGGFSLGGGLNFDENYIPWLVYLTGVTIIDVDYRLIPENHYTVAFLDGFASIKYIIEHSDEYQIDKERISIGGASAGGHLVLALGHLLRDFNLKVKFILANVPPAENYTNHETVDTIILNESFKKFENSPDHSYATIKKFRKYFVQSEVDNPNQIIDNLDNIKKYFGRLEFLKDLQKYYQGDTYLSPNFEGLVPHVIITGENDTFSSSGLGYAKKLIDNFIPVQSKTIRGLGHGWLWQTNQFEEAWEGLQYIAKLIRDVDNNEFF</sequence>
<dbReference type="Gene3D" id="3.40.50.1820">
    <property type="entry name" value="alpha/beta hydrolase"/>
    <property type="match status" value="1"/>
</dbReference>
<dbReference type="OrthoDB" id="408631at2759"/>
<evidence type="ECO:0000313" key="4">
    <source>
        <dbReference type="Proteomes" id="UP000769528"/>
    </source>
</evidence>
<reference evidence="3" key="1">
    <citation type="journal article" date="2021" name="Open Biol.">
        <title>Shared evolutionary footprints suggest mitochondrial oxidative damage underlies multiple complex I losses in fungi.</title>
        <authorList>
            <person name="Schikora-Tamarit M.A."/>
            <person name="Marcet-Houben M."/>
            <person name="Nosek J."/>
            <person name="Gabaldon T."/>
        </authorList>
    </citation>
    <scope>NUCLEOTIDE SEQUENCE</scope>
    <source>
        <strain evidence="3">CBS6341</strain>
    </source>
</reference>
<dbReference type="SUPFAM" id="SSF53474">
    <property type="entry name" value="alpha/beta-Hydrolases"/>
    <property type="match status" value="1"/>
</dbReference>
<dbReference type="InterPro" id="IPR029058">
    <property type="entry name" value="AB_hydrolase_fold"/>
</dbReference>
<dbReference type="EMBL" id="JAEUBF010001156">
    <property type="protein sequence ID" value="KAH3672315.1"/>
    <property type="molecule type" value="Genomic_DNA"/>
</dbReference>
<comment type="caution">
    <text evidence="3">The sequence shown here is derived from an EMBL/GenBank/DDBJ whole genome shotgun (WGS) entry which is preliminary data.</text>
</comment>
<evidence type="ECO:0000259" key="2">
    <source>
        <dbReference type="Pfam" id="PF07859"/>
    </source>
</evidence>
<dbReference type="InterPro" id="IPR050300">
    <property type="entry name" value="GDXG_lipolytic_enzyme"/>
</dbReference>
<keyword evidence="1" id="KW-0378">Hydrolase</keyword>
<dbReference type="AlphaFoldDB" id="A0A9P8PIL9"/>
<name>A0A9P8PIL9_9ASCO</name>
<dbReference type="InterPro" id="IPR013094">
    <property type="entry name" value="AB_hydrolase_3"/>
</dbReference>
<dbReference type="Pfam" id="PF07859">
    <property type="entry name" value="Abhydrolase_3"/>
    <property type="match status" value="1"/>
</dbReference>
<dbReference type="PANTHER" id="PTHR48081">
    <property type="entry name" value="AB HYDROLASE SUPERFAMILY PROTEIN C4A8.06C"/>
    <property type="match status" value="1"/>
</dbReference>
<dbReference type="PANTHER" id="PTHR48081:SF8">
    <property type="entry name" value="ALPHA_BETA HYDROLASE FOLD-3 DOMAIN-CONTAINING PROTEIN-RELATED"/>
    <property type="match status" value="1"/>
</dbReference>
<dbReference type="Proteomes" id="UP000769528">
    <property type="component" value="Unassembled WGS sequence"/>
</dbReference>